<comment type="similarity">
    <text evidence="1">Belongs to the DNA/RNA non-specific endonuclease family.</text>
</comment>
<evidence type="ECO:0000256" key="4">
    <source>
        <dbReference type="PIRSR" id="PIRSR640255-1"/>
    </source>
</evidence>
<keyword evidence="3" id="KW-0255">Endonuclease</keyword>
<accession>A0AB40DEB1</accession>
<dbReference type="Proteomes" id="UP001652628">
    <property type="component" value="Chromosome 3"/>
</dbReference>
<reference evidence="8" key="1">
    <citation type="submission" date="2025-08" db="UniProtKB">
        <authorList>
            <consortium name="RefSeq"/>
        </authorList>
    </citation>
    <scope>IDENTIFICATION</scope>
</reference>
<dbReference type="SUPFAM" id="SSF54060">
    <property type="entry name" value="His-Me finger endonucleases"/>
    <property type="match status" value="1"/>
</dbReference>
<evidence type="ECO:0000256" key="1">
    <source>
        <dbReference type="ARBA" id="ARBA00010052"/>
    </source>
</evidence>
<proteinExistence type="inferred from homology"/>
<dbReference type="Pfam" id="PF01223">
    <property type="entry name" value="Endonuclease_NS"/>
    <property type="match status" value="1"/>
</dbReference>
<sequence length="372" mass="42235">MDAETLRMDKLKHLSIGLSLFLFVGTAGTTCIIHEDLLKSQNIYLSNNNWVYDLQRSDIVADDTRIFLLCFNGIHPSGFLCRNNVFDPPLESVSCSRALKASFVNVPDTSCPTGSLTYAVGYSYNGRLMELFRNCYDHGRLSLDYSIYKTYRYTKSATRPTSPYWYRDLMMTTQEVLAYKRQVSQACVTTALGGSQPDCVFDRGHVTPSSAFIFSEFKRATYRYLNVVPQYNLVNIGNWENIEAWVTRLVMGHYDLPYRAYDVLKVCTGVLGVHNLPHSNNQIAGLISIYLYKNNKIPVPKWMYKIVSHLSGDKWVFLTYNDVNLPSLIDLNQICNQVACPNGLNRSGVGYTVCCEPFGFIRNNIDYLTGVC</sequence>
<dbReference type="PANTHER" id="PTHR13966">
    <property type="entry name" value="ENDONUCLEASE RELATED"/>
    <property type="match status" value="1"/>
</dbReference>
<dbReference type="RefSeq" id="XP_065722449.2">
    <property type="nucleotide sequence ID" value="XM_065866377.2"/>
</dbReference>
<dbReference type="GO" id="GO:0006309">
    <property type="term" value="P:apoptotic DNA fragmentation"/>
    <property type="evidence" value="ECO:0007669"/>
    <property type="project" value="TreeGrafter"/>
</dbReference>
<keyword evidence="5" id="KW-0479">Metal-binding</keyword>
<feature type="binding site" evidence="5">
    <location>
        <position position="235"/>
    </location>
    <ligand>
        <name>Mg(2+)</name>
        <dbReference type="ChEBI" id="CHEBI:18420"/>
        <note>catalytic</note>
    </ligand>
</feature>
<dbReference type="GO" id="GO:0005743">
    <property type="term" value="C:mitochondrial inner membrane"/>
    <property type="evidence" value="ECO:0007669"/>
    <property type="project" value="TreeGrafter"/>
</dbReference>
<dbReference type="PANTHER" id="PTHR13966:SF17">
    <property type="entry name" value="ENDONUCLEASE-RELATED"/>
    <property type="match status" value="1"/>
</dbReference>
<feature type="domain" description="DNA/RNA non-specific endonuclease/pyrophosphatase/phosphodiesterase" evidence="6">
    <location>
        <begin position="128"/>
        <end position="360"/>
    </location>
</feature>
<evidence type="ECO:0000259" key="6">
    <source>
        <dbReference type="SMART" id="SM00892"/>
    </source>
</evidence>
<evidence type="ECO:0000256" key="3">
    <source>
        <dbReference type="ARBA" id="ARBA00022759"/>
    </source>
</evidence>
<keyword evidence="2" id="KW-0540">Nuclease</keyword>
<dbReference type="GO" id="GO:0003676">
    <property type="term" value="F:nucleic acid binding"/>
    <property type="evidence" value="ECO:0007669"/>
    <property type="project" value="InterPro"/>
</dbReference>
<dbReference type="InterPro" id="IPR040255">
    <property type="entry name" value="Non-specific_endonuclease"/>
</dbReference>
<dbReference type="GO" id="GO:0005634">
    <property type="term" value="C:nucleus"/>
    <property type="evidence" value="ECO:0007669"/>
    <property type="project" value="TreeGrafter"/>
</dbReference>
<dbReference type="GeneID" id="108014759"/>
<organism evidence="7 8">
    <name type="scientific">Drosophila suzukii</name>
    <name type="common">Spotted-wing drosophila fruit fly</name>
    <dbReference type="NCBI Taxonomy" id="28584"/>
    <lineage>
        <taxon>Eukaryota</taxon>
        <taxon>Metazoa</taxon>
        <taxon>Ecdysozoa</taxon>
        <taxon>Arthropoda</taxon>
        <taxon>Hexapoda</taxon>
        <taxon>Insecta</taxon>
        <taxon>Pterygota</taxon>
        <taxon>Neoptera</taxon>
        <taxon>Endopterygota</taxon>
        <taxon>Diptera</taxon>
        <taxon>Brachycera</taxon>
        <taxon>Muscomorpha</taxon>
        <taxon>Ephydroidea</taxon>
        <taxon>Drosophilidae</taxon>
        <taxon>Drosophila</taxon>
        <taxon>Sophophora</taxon>
    </lineage>
</organism>
<evidence type="ECO:0000313" key="8">
    <source>
        <dbReference type="RefSeq" id="XP_065722449.2"/>
    </source>
</evidence>
<dbReference type="InterPro" id="IPR044925">
    <property type="entry name" value="His-Me_finger_sf"/>
</dbReference>
<dbReference type="GO" id="GO:0000014">
    <property type="term" value="F:single-stranded DNA endodeoxyribonuclease activity"/>
    <property type="evidence" value="ECO:0007669"/>
    <property type="project" value="TreeGrafter"/>
</dbReference>
<dbReference type="Gene3D" id="3.40.570.10">
    <property type="entry name" value="Extracellular Endonuclease, subunit A"/>
    <property type="match status" value="1"/>
</dbReference>
<dbReference type="InterPro" id="IPR044929">
    <property type="entry name" value="DNA/RNA_non-sp_Endonuclease_sf"/>
</dbReference>
<dbReference type="AlphaFoldDB" id="A0AB40DEB1"/>
<evidence type="ECO:0000256" key="5">
    <source>
        <dbReference type="PIRSR" id="PIRSR640255-2"/>
    </source>
</evidence>
<dbReference type="SMART" id="SM00892">
    <property type="entry name" value="Endonuclease_NS"/>
    <property type="match status" value="1"/>
</dbReference>
<keyword evidence="7" id="KW-1185">Reference proteome</keyword>
<evidence type="ECO:0000256" key="2">
    <source>
        <dbReference type="ARBA" id="ARBA00022722"/>
    </source>
</evidence>
<evidence type="ECO:0000313" key="7">
    <source>
        <dbReference type="Proteomes" id="UP001652628"/>
    </source>
</evidence>
<dbReference type="GO" id="GO:0046872">
    <property type="term" value="F:metal ion binding"/>
    <property type="evidence" value="ECO:0007669"/>
    <property type="project" value="UniProtKB-KW"/>
</dbReference>
<gene>
    <name evidence="8" type="primary">LOC108014759</name>
</gene>
<feature type="active site" description="Proton acceptor" evidence="4">
    <location>
        <position position="205"/>
    </location>
</feature>
<name>A0AB40DEB1_DROSZ</name>
<keyword evidence="3" id="KW-0378">Hydrolase</keyword>
<protein>
    <recommendedName>
        <fullName evidence="6">DNA/RNA non-specific endonuclease/pyrophosphatase/phosphodiesterase domain-containing protein</fullName>
    </recommendedName>
</protein>
<dbReference type="GO" id="GO:0004521">
    <property type="term" value="F:RNA endonuclease activity"/>
    <property type="evidence" value="ECO:0007669"/>
    <property type="project" value="TreeGrafter"/>
</dbReference>
<dbReference type="InterPro" id="IPR001604">
    <property type="entry name" value="Endo_G_ENPP1-like_dom"/>
</dbReference>